<keyword evidence="1" id="KW-0229">DNA integration</keyword>
<dbReference type="InterPro" id="IPR013762">
    <property type="entry name" value="Integrase-like_cat_sf"/>
</dbReference>
<dbReference type="GO" id="GO:0015074">
    <property type="term" value="P:DNA integration"/>
    <property type="evidence" value="ECO:0007669"/>
    <property type="project" value="UniProtKB-KW"/>
</dbReference>
<reference evidence="4 5" key="1">
    <citation type="submission" date="2020-08" db="EMBL/GenBank/DDBJ databases">
        <title>Oceanospirillum sp. nov. isolated from marine sediment.</title>
        <authorList>
            <person name="Ji X."/>
        </authorList>
    </citation>
    <scope>NUCLEOTIDE SEQUENCE [LARGE SCALE GENOMIC DNA]</scope>
    <source>
        <strain evidence="4 5">D5</strain>
    </source>
</reference>
<evidence type="ECO:0000313" key="5">
    <source>
        <dbReference type="Proteomes" id="UP000565262"/>
    </source>
</evidence>
<dbReference type="AlphaFoldDB" id="A0A839IQ50"/>
<name>A0A839IQ50_9GAMM</name>
<dbReference type="EMBL" id="JACJFM010000011">
    <property type="protein sequence ID" value="MBB1487088.1"/>
    <property type="molecule type" value="Genomic_DNA"/>
</dbReference>
<protein>
    <submittedName>
        <fullName evidence="4">Tyrosine-type recombinase/integrase</fullName>
    </submittedName>
</protein>
<evidence type="ECO:0000259" key="3">
    <source>
        <dbReference type="PROSITE" id="PS51898"/>
    </source>
</evidence>
<dbReference type="InterPro" id="IPR011010">
    <property type="entry name" value="DNA_brk_join_enz"/>
</dbReference>
<feature type="domain" description="Tyr recombinase" evidence="3">
    <location>
        <begin position="170"/>
        <end position="343"/>
    </location>
</feature>
<proteinExistence type="predicted"/>
<dbReference type="GO" id="GO:0003677">
    <property type="term" value="F:DNA binding"/>
    <property type="evidence" value="ECO:0007669"/>
    <property type="project" value="InterPro"/>
</dbReference>
<dbReference type="GO" id="GO:0006310">
    <property type="term" value="P:DNA recombination"/>
    <property type="evidence" value="ECO:0007669"/>
    <property type="project" value="UniProtKB-KW"/>
</dbReference>
<keyword evidence="2" id="KW-0233">DNA recombination</keyword>
<organism evidence="4 5">
    <name type="scientific">Oceanospirillum sediminis</name>
    <dbReference type="NCBI Taxonomy" id="2760088"/>
    <lineage>
        <taxon>Bacteria</taxon>
        <taxon>Pseudomonadati</taxon>
        <taxon>Pseudomonadota</taxon>
        <taxon>Gammaproteobacteria</taxon>
        <taxon>Oceanospirillales</taxon>
        <taxon>Oceanospirillaceae</taxon>
        <taxon>Oceanospirillum</taxon>
    </lineage>
</organism>
<evidence type="ECO:0000313" key="4">
    <source>
        <dbReference type="EMBL" id="MBB1487088.1"/>
    </source>
</evidence>
<dbReference type="Gene3D" id="1.10.443.10">
    <property type="entry name" value="Intergrase catalytic core"/>
    <property type="match status" value="1"/>
</dbReference>
<dbReference type="Pfam" id="PF00589">
    <property type="entry name" value="Phage_integrase"/>
    <property type="match status" value="1"/>
</dbReference>
<accession>A0A839IQ50</accession>
<dbReference type="CDD" id="cd00796">
    <property type="entry name" value="INT_Rci_Hp1_C"/>
    <property type="match status" value="1"/>
</dbReference>
<dbReference type="PROSITE" id="PS51898">
    <property type="entry name" value="TYR_RECOMBINASE"/>
    <property type="match status" value="1"/>
</dbReference>
<comment type="caution">
    <text evidence="4">The sequence shown here is derived from an EMBL/GenBank/DDBJ whole genome shotgun (WGS) entry which is preliminary data.</text>
</comment>
<dbReference type="PANTHER" id="PTHR30349">
    <property type="entry name" value="PHAGE INTEGRASE-RELATED"/>
    <property type="match status" value="1"/>
</dbReference>
<evidence type="ECO:0000256" key="1">
    <source>
        <dbReference type="ARBA" id="ARBA00022908"/>
    </source>
</evidence>
<dbReference type="RefSeq" id="WP_182808864.1">
    <property type="nucleotide sequence ID" value="NZ_JACJFM010000011.1"/>
</dbReference>
<evidence type="ECO:0000256" key="2">
    <source>
        <dbReference type="ARBA" id="ARBA00023172"/>
    </source>
</evidence>
<keyword evidence="5" id="KW-1185">Reference proteome</keyword>
<dbReference type="Proteomes" id="UP000565262">
    <property type="component" value="Unassembled WGS sequence"/>
</dbReference>
<dbReference type="PANTHER" id="PTHR30349:SF94">
    <property type="entry name" value="INTEGRASE_RECOMBINASE HI_1414-RELATED"/>
    <property type="match status" value="1"/>
</dbReference>
<sequence length="343" mass="39268">MATFQKRGTRWRAIVRKKGHPAQSKSFTTKVQAQRWAAQIELDIENGVFSATEPGLTLTVAELCKLHVKHLERSNDHRHDTQMRSNSKVVSEAFECTLADLSLAMVREFAEARVNVDKVSPATVRHNLMFLSGAISTGVYEAGVPESLRNDYRSWLSVLKRSGLSRPPVSRDRRISPEELDLIYTHVQHNNALVRISYRHVIEFAIESCMRLGEICRLKWEDYDAGKSTIIIRDRKHPTDKKGNHQTVPLLAGAKRIIEEMPRQGEFIFPYSAESVSAGFRRICKFCEITDLKFHDLRHEGVSRLFEKGMPIQEVAMISGHKDWSSLRRYTNLRPADVAEKWS</sequence>
<gene>
    <name evidence="4" type="ORF">H4O21_10735</name>
</gene>
<dbReference type="InterPro" id="IPR002104">
    <property type="entry name" value="Integrase_catalytic"/>
</dbReference>
<dbReference type="SUPFAM" id="SSF56349">
    <property type="entry name" value="DNA breaking-rejoining enzymes"/>
    <property type="match status" value="1"/>
</dbReference>
<dbReference type="InterPro" id="IPR050090">
    <property type="entry name" value="Tyrosine_recombinase_XerCD"/>
</dbReference>